<gene>
    <name evidence="1" type="ORF">Hypma_002401</name>
</gene>
<organism evidence="1 2">
    <name type="scientific">Hypsizygus marmoreus</name>
    <name type="common">White beech mushroom</name>
    <name type="synonym">Agaricus marmoreus</name>
    <dbReference type="NCBI Taxonomy" id="39966"/>
    <lineage>
        <taxon>Eukaryota</taxon>
        <taxon>Fungi</taxon>
        <taxon>Dikarya</taxon>
        <taxon>Basidiomycota</taxon>
        <taxon>Agaricomycotina</taxon>
        <taxon>Agaricomycetes</taxon>
        <taxon>Agaricomycetidae</taxon>
        <taxon>Agaricales</taxon>
        <taxon>Tricholomatineae</taxon>
        <taxon>Lyophyllaceae</taxon>
        <taxon>Hypsizygus</taxon>
    </lineage>
</organism>
<evidence type="ECO:0000313" key="2">
    <source>
        <dbReference type="Proteomes" id="UP000076154"/>
    </source>
</evidence>
<name>A0A369J4F6_HYPMA</name>
<dbReference type="Proteomes" id="UP000076154">
    <property type="component" value="Unassembled WGS sequence"/>
</dbReference>
<reference evidence="1" key="1">
    <citation type="submission" date="2018-04" db="EMBL/GenBank/DDBJ databases">
        <title>Whole genome sequencing of Hypsizygus marmoreus.</title>
        <authorList>
            <person name="Choi I.-G."/>
            <person name="Min B."/>
            <person name="Kim J.-G."/>
            <person name="Kim S."/>
            <person name="Oh Y.-L."/>
            <person name="Kong W.-S."/>
            <person name="Park H."/>
            <person name="Jeong J."/>
            <person name="Song E.-S."/>
        </authorList>
    </citation>
    <scope>NUCLEOTIDE SEQUENCE [LARGE SCALE GENOMIC DNA]</scope>
    <source>
        <strain evidence="1">51987-8</strain>
    </source>
</reference>
<dbReference type="EMBL" id="LUEZ02000122">
    <property type="protein sequence ID" value="RDB16911.1"/>
    <property type="molecule type" value="Genomic_DNA"/>
</dbReference>
<keyword evidence="2" id="KW-1185">Reference proteome</keyword>
<sequence>MKSGSREAAWSGPWAFPGFPVSFNQTCHAPTQLRPNNIFSFPHDDPPVADASPPFLTEDHATCDCLTHRQTACWYQHKHPKTRPSTTNPSHAT</sequence>
<dbReference type="InParanoid" id="A0A369J4F6"/>
<proteinExistence type="predicted"/>
<protein>
    <submittedName>
        <fullName evidence="1">Uncharacterized protein</fullName>
    </submittedName>
</protein>
<accession>A0A369J4F6</accession>
<dbReference type="AlphaFoldDB" id="A0A369J4F6"/>
<comment type="caution">
    <text evidence="1">The sequence shown here is derived from an EMBL/GenBank/DDBJ whole genome shotgun (WGS) entry which is preliminary data.</text>
</comment>
<evidence type="ECO:0000313" key="1">
    <source>
        <dbReference type="EMBL" id="RDB16911.1"/>
    </source>
</evidence>